<organism evidence="1 2">
    <name type="scientific">Ancylostoma ceylanicum</name>
    <dbReference type="NCBI Taxonomy" id="53326"/>
    <lineage>
        <taxon>Eukaryota</taxon>
        <taxon>Metazoa</taxon>
        <taxon>Ecdysozoa</taxon>
        <taxon>Nematoda</taxon>
        <taxon>Chromadorea</taxon>
        <taxon>Rhabditida</taxon>
        <taxon>Rhabditina</taxon>
        <taxon>Rhabditomorpha</taxon>
        <taxon>Strongyloidea</taxon>
        <taxon>Ancylostomatidae</taxon>
        <taxon>Ancylostomatinae</taxon>
        <taxon>Ancylostoma</taxon>
    </lineage>
</organism>
<keyword evidence="2" id="KW-1185">Reference proteome</keyword>
<proteinExistence type="predicted"/>
<dbReference type="EMBL" id="JARK01001387">
    <property type="protein sequence ID" value="EYC11288.1"/>
    <property type="molecule type" value="Genomic_DNA"/>
</dbReference>
<sequence>MFVLIGRFSFIWNVPSSVVVSAMNYSGGFIFGSEFFETAHCYHFRSSYTAGVWSSLLEYYGRITQSLSRHVLHGVM</sequence>
<comment type="caution">
    <text evidence="1">The sequence shown here is derived from an EMBL/GenBank/DDBJ whole genome shotgun (WGS) entry which is preliminary data.</text>
</comment>
<dbReference type="OrthoDB" id="5786667at2759"/>
<protein>
    <submittedName>
        <fullName evidence="1">Uncharacterized protein</fullName>
    </submittedName>
</protein>
<dbReference type="AlphaFoldDB" id="A0A016U9J6"/>
<dbReference type="Proteomes" id="UP000024635">
    <property type="component" value="Unassembled WGS sequence"/>
</dbReference>
<name>A0A016U9J6_9BILA</name>
<accession>A0A016U9J6</accession>
<evidence type="ECO:0000313" key="2">
    <source>
        <dbReference type="Proteomes" id="UP000024635"/>
    </source>
</evidence>
<gene>
    <name evidence="1" type="primary">Acey_s0051.g2124</name>
    <name evidence="1" type="ORF">Y032_0051g2124</name>
</gene>
<reference evidence="2" key="1">
    <citation type="journal article" date="2015" name="Nat. Genet.">
        <title>The genome and transcriptome of the zoonotic hookworm Ancylostoma ceylanicum identify infection-specific gene families.</title>
        <authorList>
            <person name="Schwarz E.M."/>
            <person name="Hu Y."/>
            <person name="Antoshechkin I."/>
            <person name="Miller M.M."/>
            <person name="Sternberg P.W."/>
            <person name="Aroian R.V."/>
        </authorList>
    </citation>
    <scope>NUCLEOTIDE SEQUENCE</scope>
    <source>
        <strain evidence="2">HY135</strain>
    </source>
</reference>
<evidence type="ECO:0000313" key="1">
    <source>
        <dbReference type="EMBL" id="EYC11288.1"/>
    </source>
</evidence>